<organism evidence="5 6">
    <name type="scientific">Crossiella cryophila</name>
    <dbReference type="NCBI Taxonomy" id="43355"/>
    <lineage>
        <taxon>Bacteria</taxon>
        <taxon>Bacillati</taxon>
        <taxon>Actinomycetota</taxon>
        <taxon>Actinomycetes</taxon>
        <taxon>Pseudonocardiales</taxon>
        <taxon>Pseudonocardiaceae</taxon>
        <taxon>Crossiella</taxon>
    </lineage>
</organism>
<protein>
    <submittedName>
        <fullName evidence="5">RHS repeat-associated protein</fullName>
    </submittedName>
</protein>
<dbReference type="CDD" id="cd00081">
    <property type="entry name" value="Hint"/>
    <property type="match status" value="1"/>
</dbReference>
<dbReference type="NCBIfam" id="TIGR01643">
    <property type="entry name" value="YD_repeat_2x"/>
    <property type="match status" value="2"/>
</dbReference>
<reference evidence="5 6" key="1">
    <citation type="submission" date="2020-08" db="EMBL/GenBank/DDBJ databases">
        <title>Sequencing the genomes of 1000 actinobacteria strains.</title>
        <authorList>
            <person name="Klenk H.-P."/>
        </authorList>
    </citation>
    <scope>NUCLEOTIDE SEQUENCE [LARGE SCALE GENOMIC DNA]</scope>
    <source>
        <strain evidence="5 6">DSM 44230</strain>
    </source>
</reference>
<evidence type="ECO:0000256" key="1">
    <source>
        <dbReference type="ARBA" id="ARBA00022737"/>
    </source>
</evidence>
<dbReference type="PROSITE" id="PS50818">
    <property type="entry name" value="INTEIN_C_TER"/>
    <property type="match status" value="1"/>
</dbReference>
<dbReference type="InterPro" id="IPR036844">
    <property type="entry name" value="Hint_dom_sf"/>
</dbReference>
<dbReference type="Gene3D" id="2.170.16.10">
    <property type="entry name" value="Hedgehog/Intein (Hint) domain"/>
    <property type="match status" value="1"/>
</dbReference>
<dbReference type="Pfam" id="PF07591">
    <property type="entry name" value="PT-HINT"/>
    <property type="match status" value="1"/>
</dbReference>
<feature type="region of interest" description="Disordered" evidence="2">
    <location>
        <begin position="340"/>
        <end position="363"/>
    </location>
</feature>
<dbReference type="SMART" id="SM00306">
    <property type="entry name" value="HintN"/>
    <property type="match status" value="1"/>
</dbReference>
<comment type="caution">
    <text evidence="5">The sequence shown here is derived from an EMBL/GenBank/DDBJ whole genome shotgun (WGS) entry which is preliminary data.</text>
</comment>
<proteinExistence type="predicted"/>
<dbReference type="RefSeq" id="WP_185009746.1">
    <property type="nucleotide sequence ID" value="NZ_BAAAUI010000007.1"/>
</dbReference>
<evidence type="ECO:0000313" key="6">
    <source>
        <dbReference type="Proteomes" id="UP000533598"/>
    </source>
</evidence>
<evidence type="ECO:0000256" key="2">
    <source>
        <dbReference type="SAM" id="MobiDB-lite"/>
    </source>
</evidence>
<dbReference type="Gene3D" id="2.180.10.10">
    <property type="entry name" value="RHS repeat-associated core"/>
    <property type="match status" value="1"/>
</dbReference>
<feature type="compositionally biased region" description="Basic and acidic residues" evidence="2">
    <location>
        <begin position="1885"/>
        <end position="1899"/>
    </location>
</feature>
<dbReference type="Pfam" id="PF05593">
    <property type="entry name" value="RHS_repeat"/>
    <property type="match status" value="2"/>
</dbReference>
<feature type="domain" description="Hint" evidence="4">
    <location>
        <begin position="2017"/>
        <end position="2122"/>
    </location>
</feature>
<dbReference type="InterPro" id="IPR056823">
    <property type="entry name" value="TEN-like_YD-shell"/>
</dbReference>
<evidence type="ECO:0000256" key="3">
    <source>
        <dbReference type="SAM" id="SignalP"/>
    </source>
</evidence>
<accession>A0A7W7CJP4</accession>
<dbReference type="InterPro" id="IPR003587">
    <property type="entry name" value="Hint_dom_N"/>
</dbReference>
<dbReference type="InterPro" id="IPR022385">
    <property type="entry name" value="Rhs_assc_core"/>
</dbReference>
<feature type="chain" id="PRO_5038379393" evidence="3">
    <location>
        <begin position="28"/>
        <end position="2278"/>
    </location>
</feature>
<dbReference type="Pfam" id="PF25023">
    <property type="entry name" value="TEN_YD-shell"/>
    <property type="match status" value="1"/>
</dbReference>
<dbReference type="PANTHER" id="PTHR32305">
    <property type="match status" value="1"/>
</dbReference>
<feature type="signal peptide" evidence="3">
    <location>
        <begin position="1"/>
        <end position="27"/>
    </location>
</feature>
<keyword evidence="1" id="KW-0677">Repeat</keyword>
<feature type="region of interest" description="Disordered" evidence="2">
    <location>
        <begin position="2162"/>
        <end position="2194"/>
    </location>
</feature>
<keyword evidence="3" id="KW-0732">Signal</keyword>
<dbReference type="SUPFAM" id="SSF51294">
    <property type="entry name" value="Hedgehog/intein (Hint) domain"/>
    <property type="match status" value="1"/>
</dbReference>
<evidence type="ECO:0000259" key="4">
    <source>
        <dbReference type="SMART" id="SM00306"/>
    </source>
</evidence>
<dbReference type="InterPro" id="IPR030934">
    <property type="entry name" value="Intein_C"/>
</dbReference>
<dbReference type="PANTHER" id="PTHR32305:SF17">
    <property type="entry name" value="TRNA NUCLEASE WAPA"/>
    <property type="match status" value="1"/>
</dbReference>
<sequence>MRVRTFWRAVALVAGVSLAVTPASAIAAPAAAAVTRPEPQKERSVPGGPVPVQPAPVSETDTRAISAPPQVSWPAKGTADVELPAGRATPQGNAQPSTVDYRKAGDLPVAIGVLPAQASARSAPADPGKVRVEVLDRAEAVKAGVPGVLLKVTDAGGTAGRDLSVRLDYRGFAEAYGGNYGSRLRLVQYPECVLSTPERAECRSGTPLRGDNHAKDRSLTGAVTLAEPSSPGRAAVGTNAVLAAEPGAGSNGGSYQATDLAASASWQAGGSSGDFSYSIPVKVPPSLGGPAPSVGLSYSSGSADGRTSATNNQASMVGDGWDLSAGGYVERKYRSCTEDQYKNGDKNKKGNQGERRTGDQCYDTDNATLMLGGTSSELVWDAPNRRWRSKKDDGAYIELLKGADNGDNDGEHWKVTSTDGTQYFLGRNKLPGWDGAKRHPTTNSAWTVPVFGNHSDEPCYKPEYAAAWCQQAWRWNLDQVIDPKGNITVYYYNYEENHYGRNATPEAGTFYVRAGHIDRIEYGLREDNAYAAAPSKVRFETAERCLPSGAITCAPGQLNKDTAKSWPDVPFDQICAPNTRCESQLSPVFFTRKRLTKVVTEVLREVPNAQPRHFEVDSWSLRHIFPDSGDALSPVLWLAGATRSGHVGGTASLPEITFGGTSMPNRVGTIDRLTSVTRYRLTGIRGEGGGNTTVKYAEPECKKGDPLPAPEANTLRCYPTWWSPEGAPEPLLDWFHKYVVTSVHEGDNVGGSTLLSTEYQYPDKGGAWHFDDNDFGKPEHRTYSAWRGYQNVRVIKGAAGTVQSMNDTVYLRGMDEDRLPGGRKRDVWVTPGKGKAVEDHEALQGFVLETLEHNGGKVVSASVNQPWLKGPTATSGDDRSFLVQTAEVHGRALIAGDKWRETLVRKTFDEEFGTPLTVDDAGDLAVTGDEKCTQNTYLRNRDRWLLTYSARVLTVALPCAAAPGKDSDRISDVRSAYDYQEAGKAPTGRGEVTKVERWNGTGYQTVSESRFDPYGRTVETTDVDKKKSSTAYSPAGGLPVRTITSTNQLQHTSVKTLEPAWAIPVAETGPNGERADLAYDPLGRMLKVWPPSKPKVNEATPASTEYSYEYRPDKPTAVTTKSLQEKGGHTISVALYDGLLRPRQTQTPSASGGRVLSDTWYDSRGLAWKTNGAYYNQDSGPTTELLGVKDTEVPNQSVTHYDGMARPLEVIQLKGTRQDQVEQRRTSSRYEGDRTHVLPPTGDTVTSVISNAQGQVVERRQYHGQIPDGPFDATTYSYTKAGQLETVKDPMGNTWRYEYDALGRKFKDHDPDKGTTTYAFNDTDQLTSTTDSRGRTVAYSYDVLGRKDGMYEGAVGGKKLAEWTFDTLKKGLPTASTRFVDGQAYTSKVDWYDGANRPTKTSVVVPAREGGLAGTYTFSAKYSPNTGQLEQSSMPAAGGLPAETIAHDYNTLGMPTKTFGIETYADEHKYSPYGETMGLTYGSGGKRVWTDNFYEEGSRRAERTSITSGSAETARVADRNYRYDKAGNITRIADTPEGGPQDVQCFRYDYLRRMTTAFTPSTGDCQVPLEQKNIGGAAPYWYDFTFDKIGNRKTEVKHAPQGDTTRTYHYPAPGAGASQPHTVRSVEQAGPGGTRKDEFGYDATGNTTTRKVAGSTQTLDWDVEGKLSTVTEADGKKSQYVYDASGGRLLRKENGRTTLYLPGMELTMPDGGQPTAKRYYAHGGATVAVRGSVSGLNMTFGDHQGSPTTSINAATGAVDRRYQDPFGQTRAPLADSWPDDKGFVGGVNDSSGLTHIGARQYDGATGRFISADPIMDLADPQQINGYSYSNGNPITFSDSTGLAMDCRPTCLYEGENFNRVTPPGWSREQRVRDENARIARVKVKTDEKNAKNARQEKARNQAGVSQEEYEEAKRLAAKRVIDIVLDAAGEILKDITGLNDMEDCFVKGDFWGCASLASNLIPAAKLFTGLAKLYDGIRRAISAVSTYFEKIGPAKALLAKVDKVADDLKTDGGSCPIRSFVPGTRVLLADGSSKPIEEIRIGDRVQAADPETGESGARAVVGTVTNESVKRLVTVTVDTDGDRGEATGSVVATDNHPFWVDSQRRWVYARNLAAGDQVLDAAGAQVSVVATSERVAVQRVYNLAIDDIHTYFVLAGSTATLTHNCPEGDSSEPKEYGPYSREESRSQPPEVADMQVDSGELWGRPYMNGVGKPVVQAYNRPLPEGVRGIEFYTTVRPNFKASPAPEVRWYAGDEGVIFDDDFAKIPARITKNTQTGRT</sequence>
<gene>
    <name evidence="5" type="ORF">HNR67_008556</name>
</gene>
<dbReference type="InterPro" id="IPR031325">
    <property type="entry name" value="RHS_repeat"/>
</dbReference>
<evidence type="ECO:0000313" key="5">
    <source>
        <dbReference type="EMBL" id="MBB4682438.1"/>
    </source>
</evidence>
<dbReference type="NCBIfam" id="TIGR03696">
    <property type="entry name" value="Rhs_assc_core"/>
    <property type="match status" value="1"/>
</dbReference>
<dbReference type="Proteomes" id="UP000533598">
    <property type="component" value="Unassembled WGS sequence"/>
</dbReference>
<dbReference type="InterPro" id="IPR006530">
    <property type="entry name" value="YD"/>
</dbReference>
<feature type="compositionally biased region" description="Basic and acidic residues" evidence="2">
    <location>
        <begin position="2171"/>
        <end position="2185"/>
    </location>
</feature>
<dbReference type="InterPro" id="IPR050708">
    <property type="entry name" value="T6SS_VgrG/RHS"/>
</dbReference>
<feature type="region of interest" description="Disordered" evidence="2">
    <location>
        <begin position="1885"/>
        <end position="1905"/>
    </location>
</feature>
<keyword evidence="6" id="KW-1185">Reference proteome</keyword>
<dbReference type="EMBL" id="JACHMH010000001">
    <property type="protein sequence ID" value="MBB4682438.1"/>
    <property type="molecule type" value="Genomic_DNA"/>
</dbReference>
<feature type="region of interest" description="Disordered" evidence="2">
    <location>
        <begin position="29"/>
        <end position="77"/>
    </location>
</feature>
<feature type="region of interest" description="Disordered" evidence="2">
    <location>
        <begin position="1608"/>
        <end position="1648"/>
    </location>
</feature>
<name>A0A7W7CJP4_9PSEU</name>
<feature type="compositionally biased region" description="Basic and acidic residues" evidence="2">
    <location>
        <begin position="340"/>
        <end position="358"/>
    </location>
</feature>